<sequence length="746" mass="87386">MPHCTDNFVWYLSKFIAGFTGMLFFYVVFLKEREQTCLCKARMREFLRRRGENTNTCPLDNQADVDARKEFGPKSMIAAVENVWTWCTKIREWFHENDPSIVSEIASALGKSLPKNDNDVTSVNCTCCVTMLNQKTKLAESATSIRKKRLGRHCLFRHCSGLVCPRKFMKRRRNRQHCLHLRVPQEAISDYWKMCDKSIRDENVKMHQENADTKEKIIKEIREHKGEILKKNDKHTAEKVPLKRNTNEVGVKLESERKSPCVCANNPCNNCDISSLSLQIVKTKYEENENSKKFNNFINIGDTDTRISPKYMNENTSNALEKKKGLCKTSISNFGKTINADDHMNSTLYHDIRKKYASTVRKKSSKNYLEIEKSVELKLTPKSEIGTIGKINSYQESDVDRHENNFLDNMRMYSLKQKQKHNLKRPVNKSVTRLQNKFRNIDNSGTQRNIYPVSSYKNTMYQRKLLELPCQNCYYDTKGRNYDSQWKKQSLSHLHPYASTQPRHNISRNLQSQKSNYQCECLKTKKKVDSVISRKFLLSRDVDSLKSKQQAEKPTLDFIFKNRRSNRSRNSTNSLYSSSITSTATGEKPIRDNLNTYQHSTYKSSRYTMPSNDQYKSNKNSTDIDSTCLWSSSSSLSSSRRCYSWTLLPQNSIYHKREPISSSSCTNIRRWKRRYPVNEKRASTYLSSTSCSLSSLSTFRDYYLDETEKETRQIQKSWRKPKFRPQKKKIIYTDERHVRWNVKNTY</sequence>
<evidence type="ECO:0000313" key="4">
    <source>
        <dbReference type="Proteomes" id="UP001432146"/>
    </source>
</evidence>
<feature type="region of interest" description="Disordered" evidence="1">
    <location>
        <begin position="601"/>
        <end position="620"/>
    </location>
</feature>
<dbReference type="Proteomes" id="UP001432146">
    <property type="component" value="Unassembled WGS sequence"/>
</dbReference>
<dbReference type="AlphaFoldDB" id="A0AAW1AEL8"/>
<keyword evidence="2" id="KW-1133">Transmembrane helix</keyword>
<dbReference type="EMBL" id="JAWNGG020000031">
    <property type="protein sequence ID" value="KAK9307318.1"/>
    <property type="molecule type" value="Genomic_DNA"/>
</dbReference>
<keyword evidence="2" id="KW-0472">Membrane</keyword>
<organism evidence="3 4">
    <name type="scientific">Tetragonisca angustula</name>
    <dbReference type="NCBI Taxonomy" id="166442"/>
    <lineage>
        <taxon>Eukaryota</taxon>
        <taxon>Metazoa</taxon>
        <taxon>Ecdysozoa</taxon>
        <taxon>Arthropoda</taxon>
        <taxon>Hexapoda</taxon>
        <taxon>Insecta</taxon>
        <taxon>Pterygota</taxon>
        <taxon>Neoptera</taxon>
        <taxon>Endopterygota</taxon>
        <taxon>Hymenoptera</taxon>
        <taxon>Apocrita</taxon>
        <taxon>Aculeata</taxon>
        <taxon>Apoidea</taxon>
        <taxon>Anthophila</taxon>
        <taxon>Apidae</taxon>
        <taxon>Tetragonisca</taxon>
    </lineage>
</organism>
<name>A0AAW1AEL8_9HYME</name>
<proteinExistence type="predicted"/>
<evidence type="ECO:0000256" key="2">
    <source>
        <dbReference type="SAM" id="Phobius"/>
    </source>
</evidence>
<reference evidence="3 4" key="1">
    <citation type="submission" date="2024-05" db="EMBL/GenBank/DDBJ databases">
        <title>The nuclear and mitochondrial genome assemblies of Tetragonisca angustula (Apidae: Meliponini), a tiny yet remarkable pollinator in the Neotropics.</title>
        <authorList>
            <person name="Ferrari R."/>
            <person name="Ricardo P.C."/>
            <person name="Dias F.C."/>
            <person name="Araujo N.S."/>
            <person name="Soares D.O."/>
            <person name="Zhou Q.-S."/>
            <person name="Zhu C.-D."/>
            <person name="Coutinho L."/>
            <person name="Airas M.C."/>
            <person name="Batista T.M."/>
        </authorList>
    </citation>
    <scope>NUCLEOTIDE SEQUENCE [LARGE SCALE GENOMIC DNA]</scope>
    <source>
        <strain evidence="3">ASF017062</strain>
        <tissue evidence="3">Abdomen</tissue>
    </source>
</reference>
<keyword evidence="4" id="KW-1185">Reference proteome</keyword>
<feature type="region of interest" description="Disordered" evidence="1">
    <location>
        <begin position="567"/>
        <end position="594"/>
    </location>
</feature>
<keyword evidence="2" id="KW-0812">Transmembrane</keyword>
<feature type="transmembrane region" description="Helical" evidence="2">
    <location>
        <begin position="12"/>
        <end position="30"/>
    </location>
</feature>
<evidence type="ECO:0000256" key="1">
    <source>
        <dbReference type="SAM" id="MobiDB-lite"/>
    </source>
</evidence>
<feature type="compositionally biased region" description="Low complexity" evidence="1">
    <location>
        <begin position="568"/>
        <end position="585"/>
    </location>
</feature>
<evidence type="ECO:0000313" key="3">
    <source>
        <dbReference type="EMBL" id="KAK9307318.1"/>
    </source>
</evidence>
<comment type="caution">
    <text evidence="3">The sequence shown here is derived from an EMBL/GenBank/DDBJ whole genome shotgun (WGS) entry which is preliminary data.</text>
</comment>
<accession>A0AAW1AEL8</accession>
<protein>
    <submittedName>
        <fullName evidence="3">Uncharacterized protein</fullName>
    </submittedName>
</protein>
<gene>
    <name evidence="3" type="ORF">QLX08_002330</name>
</gene>